<evidence type="ECO:0000259" key="6">
    <source>
        <dbReference type="PROSITE" id="PS51007"/>
    </source>
</evidence>
<dbReference type="GO" id="GO:0020037">
    <property type="term" value="F:heme binding"/>
    <property type="evidence" value="ECO:0007669"/>
    <property type="project" value="InterPro"/>
</dbReference>
<feature type="domain" description="PA14" evidence="7">
    <location>
        <begin position="156"/>
        <end position="313"/>
    </location>
</feature>
<evidence type="ECO:0000256" key="5">
    <source>
        <dbReference type="SAM" id="SignalP"/>
    </source>
</evidence>
<dbReference type="InterPro" id="IPR011658">
    <property type="entry name" value="PA14_dom"/>
</dbReference>
<dbReference type="AlphaFoldDB" id="A0A517XSX1"/>
<name>A0A517XSX1_9BACT</name>
<evidence type="ECO:0000313" key="9">
    <source>
        <dbReference type="Proteomes" id="UP000319576"/>
    </source>
</evidence>
<keyword evidence="5" id="KW-0732">Signal</keyword>
<dbReference type="Pfam" id="PF07627">
    <property type="entry name" value="PSCyt3"/>
    <property type="match status" value="1"/>
</dbReference>
<dbReference type="SUPFAM" id="SSF46626">
    <property type="entry name" value="Cytochrome c"/>
    <property type="match status" value="1"/>
</dbReference>
<sequence precursor="true">MLIPSLPARTRLRVVCTMPFRTSHTLAVLVALLACPAGAVAQATKSGEQLYVEHCVRCHGKDGQGAKKTIAPLAGEKSVAQLAKVIDDTMPEDDPDKLNAAESARVAEYIHGAFYSPTAQARVRPARIDLARLTVGQYRNAVADVVGGFRPAAKLDGKQGLKGEYYNARNFQGNKKVIDRIDPEVKFDWGKAAPGEKFDAPHTFAVRWEGSVVPPESGVYEFVVRTEHAVKLFVNDTRTPLIDAWVKSGKDTEFRGALHLLAGRAVPIRLEFSKAKQGVDDSKKNPNPPLLPASMTLLWKPPHGAVTVIPARHLSPARTAESYVVSTAFPPDDRSLGWERGTTVSKEWDAAATEAALETVSYLATRLNELAGTRDDAPDRAAKLKAFAAKFAERAFRRPLTTEETKLYIDSQFGGTPDAELAAKRVIVLVLKSPRFLYREVGGTTDGYAVASRLAFALWDSGPDAELLRAAAAGQLATPGQVQAHAERMLNDPRARAKIRQFLLTWLRVDQPHDVSKNPLRFPGFDEAAAADLRTSLELFLDDVVWSPESDFRKLFLTDTVPLNARLAKLYGGTAADDVGFRPVRLDDGKRFGVLTHPYLMATFGYTSDSAPIHRGVFIARGVLGLTLRPPQDAFAPFAAELHPTLTTRERTALQTRPAACVTCHSVINPLGFTLENFDAIGRHRDRDAGKAVDSSGSYHTRAGADVTFAGPGELARFLATSPEVHTAFAEQLFHHLAKQPTRAYGPRTPDELGASLSRDGFSVRKLIVRAAVISALPPPVPPKQ</sequence>
<feature type="chain" id="PRO_5021905773" evidence="5">
    <location>
        <begin position="42"/>
        <end position="785"/>
    </location>
</feature>
<dbReference type="InterPro" id="IPR009056">
    <property type="entry name" value="Cyt_c-like_dom"/>
</dbReference>
<dbReference type="KEGG" id="uli:ETAA1_25850"/>
<dbReference type="SUPFAM" id="SSF56988">
    <property type="entry name" value="Anthrax protective antigen"/>
    <property type="match status" value="1"/>
</dbReference>
<feature type="signal peptide" evidence="5">
    <location>
        <begin position="1"/>
        <end position="41"/>
    </location>
</feature>
<dbReference type="PROSITE" id="PS51820">
    <property type="entry name" value="PA14"/>
    <property type="match status" value="1"/>
</dbReference>
<accession>A0A517XSX1</accession>
<dbReference type="Pfam" id="PF13442">
    <property type="entry name" value="Cytochrome_CBB3"/>
    <property type="match status" value="1"/>
</dbReference>
<dbReference type="InterPro" id="IPR013039">
    <property type="entry name" value="DUF1588"/>
</dbReference>
<dbReference type="InterPro" id="IPR013043">
    <property type="entry name" value="DUF1595"/>
</dbReference>
<evidence type="ECO:0000313" key="8">
    <source>
        <dbReference type="EMBL" id="QDU20629.1"/>
    </source>
</evidence>
<dbReference type="PROSITE" id="PS51007">
    <property type="entry name" value="CYTC"/>
    <property type="match status" value="1"/>
</dbReference>
<protein>
    <submittedName>
        <fullName evidence="8">PA14 domain protein</fullName>
    </submittedName>
</protein>
<dbReference type="Pfam" id="PF07691">
    <property type="entry name" value="PA14"/>
    <property type="match status" value="1"/>
</dbReference>
<evidence type="ECO:0000259" key="7">
    <source>
        <dbReference type="PROSITE" id="PS51820"/>
    </source>
</evidence>
<dbReference type="InterPro" id="IPR013042">
    <property type="entry name" value="DUF1592"/>
</dbReference>
<dbReference type="EMBL" id="CP036273">
    <property type="protein sequence ID" value="QDU20629.1"/>
    <property type="molecule type" value="Genomic_DNA"/>
</dbReference>
<evidence type="ECO:0000256" key="1">
    <source>
        <dbReference type="ARBA" id="ARBA00022617"/>
    </source>
</evidence>
<gene>
    <name evidence="8" type="ORF">ETAA1_25850</name>
</gene>
<organism evidence="8 9">
    <name type="scientific">Urbifossiella limnaea</name>
    <dbReference type="NCBI Taxonomy" id="2528023"/>
    <lineage>
        <taxon>Bacteria</taxon>
        <taxon>Pseudomonadati</taxon>
        <taxon>Planctomycetota</taxon>
        <taxon>Planctomycetia</taxon>
        <taxon>Gemmatales</taxon>
        <taxon>Gemmataceae</taxon>
        <taxon>Urbifossiella</taxon>
    </lineage>
</organism>
<dbReference type="SMART" id="SM00758">
    <property type="entry name" value="PA14"/>
    <property type="match status" value="1"/>
</dbReference>
<dbReference type="InterPro" id="IPR036909">
    <property type="entry name" value="Cyt_c-like_dom_sf"/>
</dbReference>
<feature type="domain" description="Cytochrome c" evidence="6">
    <location>
        <begin position="42"/>
        <end position="114"/>
    </location>
</feature>
<dbReference type="GO" id="GO:0009055">
    <property type="term" value="F:electron transfer activity"/>
    <property type="evidence" value="ECO:0007669"/>
    <property type="project" value="InterPro"/>
</dbReference>
<dbReference type="Pfam" id="PF07637">
    <property type="entry name" value="PSD5"/>
    <property type="match status" value="1"/>
</dbReference>
<dbReference type="InterPro" id="IPR037524">
    <property type="entry name" value="PA14/GLEYA"/>
</dbReference>
<keyword evidence="9" id="KW-1185">Reference proteome</keyword>
<evidence type="ECO:0000256" key="2">
    <source>
        <dbReference type="ARBA" id="ARBA00022723"/>
    </source>
</evidence>
<proteinExistence type="predicted"/>
<evidence type="ECO:0000256" key="4">
    <source>
        <dbReference type="PROSITE-ProRule" id="PRU00433"/>
    </source>
</evidence>
<dbReference type="Gene3D" id="1.10.760.10">
    <property type="entry name" value="Cytochrome c-like domain"/>
    <property type="match status" value="1"/>
</dbReference>
<keyword evidence="1 4" id="KW-0349">Heme</keyword>
<evidence type="ECO:0000256" key="3">
    <source>
        <dbReference type="ARBA" id="ARBA00023004"/>
    </source>
</evidence>
<keyword evidence="3 4" id="KW-0408">Iron</keyword>
<dbReference type="Gene3D" id="3.90.182.10">
    <property type="entry name" value="Toxin - Anthrax Protective Antigen,domain 1"/>
    <property type="match status" value="1"/>
</dbReference>
<dbReference type="Pfam" id="PF07631">
    <property type="entry name" value="PSD4"/>
    <property type="match status" value="1"/>
</dbReference>
<dbReference type="GO" id="GO:0046872">
    <property type="term" value="F:metal ion binding"/>
    <property type="evidence" value="ECO:0007669"/>
    <property type="project" value="UniProtKB-KW"/>
</dbReference>
<keyword evidence="2 4" id="KW-0479">Metal-binding</keyword>
<dbReference type="Proteomes" id="UP000319576">
    <property type="component" value="Chromosome"/>
</dbReference>
<reference evidence="8 9" key="1">
    <citation type="submission" date="2019-02" db="EMBL/GenBank/DDBJ databases">
        <title>Deep-cultivation of Planctomycetes and their phenomic and genomic characterization uncovers novel biology.</title>
        <authorList>
            <person name="Wiegand S."/>
            <person name="Jogler M."/>
            <person name="Boedeker C."/>
            <person name="Pinto D."/>
            <person name="Vollmers J."/>
            <person name="Rivas-Marin E."/>
            <person name="Kohn T."/>
            <person name="Peeters S.H."/>
            <person name="Heuer A."/>
            <person name="Rast P."/>
            <person name="Oberbeckmann S."/>
            <person name="Bunk B."/>
            <person name="Jeske O."/>
            <person name="Meyerdierks A."/>
            <person name="Storesund J.E."/>
            <person name="Kallscheuer N."/>
            <person name="Luecker S."/>
            <person name="Lage O.M."/>
            <person name="Pohl T."/>
            <person name="Merkel B.J."/>
            <person name="Hornburger P."/>
            <person name="Mueller R.-W."/>
            <person name="Bruemmer F."/>
            <person name="Labrenz M."/>
            <person name="Spormann A.M."/>
            <person name="Op den Camp H."/>
            <person name="Overmann J."/>
            <person name="Amann R."/>
            <person name="Jetten M.S.M."/>
            <person name="Mascher T."/>
            <person name="Medema M.H."/>
            <person name="Devos D.P."/>
            <person name="Kaster A.-K."/>
            <person name="Ovreas L."/>
            <person name="Rohde M."/>
            <person name="Galperin M.Y."/>
            <person name="Jogler C."/>
        </authorList>
    </citation>
    <scope>NUCLEOTIDE SEQUENCE [LARGE SCALE GENOMIC DNA]</scope>
    <source>
        <strain evidence="8 9">ETA_A1</strain>
    </source>
</reference>